<organism evidence="2 3">
    <name type="scientific">Colletotrichum tofieldiae</name>
    <dbReference type="NCBI Taxonomy" id="708197"/>
    <lineage>
        <taxon>Eukaryota</taxon>
        <taxon>Fungi</taxon>
        <taxon>Dikarya</taxon>
        <taxon>Ascomycota</taxon>
        <taxon>Pezizomycotina</taxon>
        <taxon>Sordariomycetes</taxon>
        <taxon>Hypocreomycetidae</taxon>
        <taxon>Glomerellales</taxon>
        <taxon>Glomerellaceae</taxon>
        <taxon>Colletotrichum</taxon>
        <taxon>Colletotrichum spaethianum species complex</taxon>
    </lineage>
</organism>
<evidence type="ECO:0000313" key="2">
    <source>
        <dbReference type="EMBL" id="KZL67669.1"/>
    </source>
</evidence>
<protein>
    <submittedName>
        <fullName evidence="2">Uncharacterized protein</fullName>
    </submittedName>
</protein>
<dbReference type="Proteomes" id="UP000076552">
    <property type="component" value="Unassembled WGS sequence"/>
</dbReference>
<feature type="region of interest" description="Disordered" evidence="1">
    <location>
        <begin position="1"/>
        <end position="148"/>
    </location>
</feature>
<comment type="caution">
    <text evidence="2">The sequence shown here is derived from an EMBL/GenBank/DDBJ whole genome shotgun (WGS) entry which is preliminary data.</text>
</comment>
<feature type="compositionally biased region" description="Low complexity" evidence="1">
    <location>
        <begin position="12"/>
        <end position="22"/>
    </location>
</feature>
<evidence type="ECO:0000313" key="3">
    <source>
        <dbReference type="Proteomes" id="UP000076552"/>
    </source>
</evidence>
<reference evidence="2 3" key="1">
    <citation type="submission" date="2015-06" db="EMBL/GenBank/DDBJ databases">
        <title>Survival trade-offs in plant roots during colonization by closely related pathogenic and mutualistic fungi.</title>
        <authorList>
            <person name="Hacquard S."/>
            <person name="Kracher B."/>
            <person name="Hiruma K."/>
            <person name="Weinman A."/>
            <person name="Muench P."/>
            <person name="Garrido Oter R."/>
            <person name="Ver Loren van Themaat E."/>
            <person name="Dallerey J.-F."/>
            <person name="Damm U."/>
            <person name="Henrissat B."/>
            <person name="Lespinet O."/>
            <person name="Thon M."/>
            <person name="Kemen E."/>
            <person name="McHardy A.C."/>
            <person name="Schulze-Lefert P."/>
            <person name="O'Connell R.J."/>
        </authorList>
    </citation>
    <scope>NUCLEOTIDE SEQUENCE [LARGE SCALE GENOMIC DNA]</scope>
    <source>
        <strain evidence="2 3">0861</strain>
    </source>
</reference>
<name>A0A166Q9H4_9PEZI</name>
<dbReference type="EMBL" id="LFIV01000142">
    <property type="protein sequence ID" value="KZL67669.1"/>
    <property type="molecule type" value="Genomic_DNA"/>
</dbReference>
<evidence type="ECO:0000256" key="1">
    <source>
        <dbReference type="SAM" id="MobiDB-lite"/>
    </source>
</evidence>
<sequence>MQEQQPEDVAKPKAAPKQAAPNPGQPKRRETSKDSQPLSFCYSRASGRRQGGNVVEKRQSINPAKFPVSPITTACPALPFHPLAPNWSDSSHRPAQVQQRAPPPLHDRRPDSTSISGRHILYDPTPGTSTLHPPHHRASDNTSRTQSR</sequence>
<accession>A0A166Q9H4</accession>
<proteinExistence type="predicted"/>
<keyword evidence="3" id="KW-1185">Reference proteome</keyword>
<gene>
    <name evidence="2" type="ORF">CT0861_13169</name>
</gene>
<dbReference type="AlphaFoldDB" id="A0A166Q9H4"/>